<accession>A0ABS5ATY9</accession>
<organism evidence="7 8">
    <name type="scientific">Streptococcus panodentis</name>
    <dbReference type="NCBI Taxonomy" id="1581472"/>
    <lineage>
        <taxon>Bacteria</taxon>
        <taxon>Bacillati</taxon>
        <taxon>Bacillota</taxon>
        <taxon>Bacilli</taxon>
        <taxon>Lactobacillales</taxon>
        <taxon>Streptococcaceae</taxon>
        <taxon>Streptococcus</taxon>
    </lineage>
</organism>
<dbReference type="RefSeq" id="WP_209550664.1">
    <property type="nucleotide sequence ID" value="NZ_QFAY01000002.1"/>
</dbReference>
<dbReference type="PANTHER" id="PTHR43182:SF1">
    <property type="entry name" value="COBALT-PRECORRIN-7 C(5)-METHYLTRANSFERASE"/>
    <property type="match status" value="1"/>
</dbReference>
<evidence type="ECO:0000313" key="8">
    <source>
        <dbReference type="Proteomes" id="UP001519349"/>
    </source>
</evidence>
<dbReference type="CDD" id="cd02440">
    <property type="entry name" value="AdoMet_MTases"/>
    <property type="match status" value="1"/>
</dbReference>
<dbReference type="InterPro" id="IPR014008">
    <property type="entry name" value="Cbl_synth_MTase_CbiT"/>
</dbReference>
<comment type="pathway">
    <text evidence="1">Cofactor biosynthesis; adenosylcobalamin biosynthesis.</text>
</comment>
<evidence type="ECO:0000256" key="1">
    <source>
        <dbReference type="ARBA" id="ARBA00004953"/>
    </source>
</evidence>
<dbReference type="Gene3D" id="3.40.50.150">
    <property type="entry name" value="Vaccinia Virus protein VP39"/>
    <property type="match status" value="1"/>
</dbReference>
<feature type="domain" description="Methyltransferase" evidence="6">
    <location>
        <begin position="29"/>
        <end position="147"/>
    </location>
</feature>
<evidence type="ECO:0000256" key="5">
    <source>
        <dbReference type="ARBA" id="ARBA00022691"/>
    </source>
</evidence>
<dbReference type="SUPFAM" id="SSF53335">
    <property type="entry name" value="S-adenosyl-L-methionine-dependent methyltransferases"/>
    <property type="match status" value="1"/>
</dbReference>
<dbReference type="InterPro" id="IPR025714">
    <property type="entry name" value="Methyltranfer_dom"/>
</dbReference>
<name>A0ABS5ATY9_9STRE</name>
<keyword evidence="3" id="KW-0489">Methyltransferase</keyword>
<evidence type="ECO:0000259" key="6">
    <source>
        <dbReference type="Pfam" id="PF13847"/>
    </source>
</evidence>
<dbReference type="NCBIfam" id="NF006138">
    <property type="entry name" value="PRK08287.1"/>
    <property type="match status" value="1"/>
</dbReference>
<proteinExistence type="predicted"/>
<dbReference type="EMBL" id="QFAY01000002">
    <property type="protein sequence ID" value="MBP2620041.1"/>
    <property type="molecule type" value="Genomic_DNA"/>
</dbReference>
<reference evidence="7 8" key="1">
    <citation type="submission" date="2018-05" db="EMBL/GenBank/DDBJ databases">
        <title>Draft genome sequence of Streptococcus panodentis CCUG 70867T.</title>
        <authorList>
            <person name="Salva-Serra F."/>
            <person name="Mendez V."/>
            <person name="Jaen-Luchoro D."/>
            <person name="Gonzales-Siles L."/>
            <person name="Karlsson R."/>
            <person name="Engstrom-Jakobsson H."/>
            <person name="Busquets A."/>
            <person name="Gomila M."/>
            <person name="Pineiro-Iglesias B."/>
            <person name="Bennasar-Figueras A."/>
            <person name="Seeger M."/>
            <person name="Moore E."/>
        </authorList>
    </citation>
    <scope>NUCLEOTIDE SEQUENCE [LARGE SCALE GENOMIC DNA]</scope>
    <source>
        <strain evidence="7 8">CCUG 70867</strain>
    </source>
</reference>
<gene>
    <name evidence="7" type="ORF">DHL47_01560</name>
</gene>
<keyword evidence="4" id="KW-0808">Transferase</keyword>
<evidence type="ECO:0000256" key="2">
    <source>
        <dbReference type="ARBA" id="ARBA00022573"/>
    </source>
</evidence>
<sequence length="189" mass="21066">MKDSEFIRAKVPMTKEEVRAISLDKLELHRAKRMLDVGSGTGSVTIQAARTYPELEVAAVERNEEALALTRENIQHFGCSNVRLYPGLAPIELEGSFDAVFVGGTGGNMQEIFDWCARIMEPGGRLVLNFILLENALEAAQIAEQMDWEELEIVSVQASRWTGLGKGHYFKPQNPTIIVSCKKKEREGD</sequence>
<keyword evidence="5" id="KW-0949">S-adenosyl-L-methionine</keyword>
<dbReference type="Pfam" id="PF13847">
    <property type="entry name" value="Methyltransf_31"/>
    <property type="match status" value="1"/>
</dbReference>
<keyword evidence="8" id="KW-1185">Reference proteome</keyword>
<dbReference type="NCBIfam" id="TIGR02469">
    <property type="entry name" value="CbiT"/>
    <property type="match status" value="1"/>
</dbReference>
<dbReference type="InterPro" id="IPR050714">
    <property type="entry name" value="Cobalamin_biosynth_MTase"/>
</dbReference>
<evidence type="ECO:0000256" key="4">
    <source>
        <dbReference type="ARBA" id="ARBA00022679"/>
    </source>
</evidence>
<dbReference type="Proteomes" id="UP001519349">
    <property type="component" value="Unassembled WGS sequence"/>
</dbReference>
<dbReference type="InterPro" id="IPR029063">
    <property type="entry name" value="SAM-dependent_MTases_sf"/>
</dbReference>
<keyword evidence="2" id="KW-0169">Cobalamin biosynthesis</keyword>
<evidence type="ECO:0000256" key="3">
    <source>
        <dbReference type="ARBA" id="ARBA00022603"/>
    </source>
</evidence>
<dbReference type="PANTHER" id="PTHR43182">
    <property type="entry name" value="COBALT-PRECORRIN-6B C(15)-METHYLTRANSFERASE (DECARBOXYLATING)"/>
    <property type="match status" value="1"/>
</dbReference>
<evidence type="ECO:0000313" key="7">
    <source>
        <dbReference type="EMBL" id="MBP2620041.1"/>
    </source>
</evidence>
<comment type="caution">
    <text evidence="7">The sequence shown here is derived from an EMBL/GenBank/DDBJ whole genome shotgun (WGS) entry which is preliminary data.</text>
</comment>
<protein>
    <submittedName>
        <fullName evidence="7">Cobalt-precorrin-6Y C(15)-methyltransferase</fullName>
    </submittedName>
</protein>